<feature type="region of interest" description="Disordered" evidence="1">
    <location>
        <begin position="135"/>
        <end position="166"/>
    </location>
</feature>
<proteinExistence type="predicted"/>
<dbReference type="Pfam" id="PF02330">
    <property type="entry name" value="MAM33"/>
    <property type="match status" value="1"/>
</dbReference>
<dbReference type="Gene3D" id="3.10.280.10">
    <property type="entry name" value="Mitochondrial glycoprotein"/>
    <property type="match status" value="1"/>
</dbReference>
<protein>
    <recommendedName>
        <fullName evidence="4">Mitochondrial glycoprotein</fullName>
    </recommendedName>
</protein>
<evidence type="ECO:0000313" key="3">
    <source>
        <dbReference type="Proteomes" id="UP001187471"/>
    </source>
</evidence>
<dbReference type="InterPro" id="IPR003428">
    <property type="entry name" value="MAM33"/>
</dbReference>
<keyword evidence="3" id="KW-1185">Reference proteome</keyword>
<dbReference type="PANTHER" id="PTHR10826">
    <property type="entry name" value="COMPLEMENT COMPONENT 1"/>
    <property type="match status" value="1"/>
</dbReference>
<dbReference type="GO" id="GO:0005759">
    <property type="term" value="C:mitochondrial matrix"/>
    <property type="evidence" value="ECO:0007669"/>
    <property type="project" value="InterPro"/>
</dbReference>
<sequence>MALYSVLRRTSSSLIPLAYRTIGSARTLRGATSTLRSIENGNFFHHHPRSISTATGEKRGSDEILTRIIDSEIKCALESGVHDCSFDLMDEEGAVWAKLDWSIEPPDGFPFKIQNNAGERTIVLTREYGDDMIKVEADMPRSGAEEDSDDESTDGDGNHERDTESSIPLIVSVSRKEFSLQFGARASPDNISIHSLSIKEHESSEARLVYEPEFLELDDDLQKAFHEYLEIRGLNPSTANFLLKCMISKDSSEYVQWLKNLKKYVET</sequence>
<reference evidence="2" key="1">
    <citation type="submission" date="2022-12" db="EMBL/GenBank/DDBJ databases">
        <title>Draft genome assemblies for two species of Escallonia (Escalloniales).</title>
        <authorList>
            <person name="Chanderbali A."/>
            <person name="Dervinis C."/>
            <person name="Anghel I."/>
            <person name="Soltis D."/>
            <person name="Soltis P."/>
            <person name="Zapata F."/>
        </authorList>
    </citation>
    <scope>NUCLEOTIDE SEQUENCE</scope>
    <source>
        <strain evidence="2">UCBG92.1500</strain>
        <tissue evidence="2">Leaf</tissue>
    </source>
</reference>
<dbReference type="PANTHER" id="PTHR10826:SF40">
    <property type="entry name" value="MITOCHONDRIAL GLYCOPROTEIN FAMILY PROTEIN"/>
    <property type="match status" value="1"/>
</dbReference>
<dbReference type="EMBL" id="JAVXUO010002530">
    <property type="protein sequence ID" value="KAK2972301.1"/>
    <property type="molecule type" value="Genomic_DNA"/>
</dbReference>
<comment type="caution">
    <text evidence="2">The sequence shown here is derived from an EMBL/GenBank/DDBJ whole genome shotgun (WGS) entry which is preliminary data.</text>
</comment>
<name>A0AA88U877_9ASTE</name>
<evidence type="ECO:0008006" key="4">
    <source>
        <dbReference type="Google" id="ProtNLM"/>
    </source>
</evidence>
<dbReference type="SUPFAM" id="SSF54529">
    <property type="entry name" value="Mitochondrial glycoprotein MAM33-like"/>
    <property type="match status" value="1"/>
</dbReference>
<dbReference type="AlphaFoldDB" id="A0AA88U877"/>
<gene>
    <name evidence="2" type="ORF">RJ640_014359</name>
</gene>
<evidence type="ECO:0000313" key="2">
    <source>
        <dbReference type="EMBL" id="KAK2972301.1"/>
    </source>
</evidence>
<dbReference type="Proteomes" id="UP001187471">
    <property type="component" value="Unassembled WGS sequence"/>
</dbReference>
<accession>A0AA88U877</accession>
<feature type="compositionally biased region" description="Acidic residues" evidence="1">
    <location>
        <begin position="145"/>
        <end position="154"/>
    </location>
</feature>
<evidence type="ECO:0000256" key="1">
    <source>
        <dbReference type="SAM" id="MobiDB-lite"/>
    </source>
</evidence>
<dbReference type="InterPro" id="IPR036561">
    <property type="entry name" value="MAM33_sf"/>
</dbReference>
<organism evidence="2 3">
    <name type="scientific">Escallonia rubra</name>
    <dbReference type="NCBI Taxonomy" id="112253"/>
    <lineage>
        <taxon>Eukaryota</taxon>
        <taxon>Viridiplantae</taxon>
        <taxon>Streptophyta</taxon>
        <taxon>Embryophyta</taxon>
        <taxon>Tracheophyta</taxon>
        <taxon>Spermatophyta</taxon>
        <taxon>Magnoliopsida</taxon>
        <taxon>eudicotyledons</taxon>
        <taxon>Gunneridae</taxon>
        <taxon>Pentapetalae</taxon>
        <taxon>asterids</taxon>
        <taxon>campanulids</taxon>
        <taxon>Escalloniales</taxon>
        <taxon>Escalloniaceae</taxon>
        <taxon>Escallonia</taxon>
    </lineage>
</organism>